<feature type="region of interest" description="Disordered" evidence="1">
    <location>
        <begin position="642"/>
        <end position="678"/>
    </location>
</feature>
<dbReference type="AlphaFoldDB" id="A0A5C3KQT3"/>
<feature type="region of interest" description="Disordered" evidence="1">
    <location>
        <begin position="55"/>
        <end position="77"/>
    </location>
</feature>
<evidence type="ECO:0000313" key="3">
    <source>
        <dbReference type="Proteomes" id="UP000307440"/>
    </source>
</evidence>
<feature type="region of interest" description="Disordered" evidence="1">
    <location>
        <begin position="313"/>
        <end position="358"/>
    </location>
</feature>
<evidence type="ECO:0000313" key="2">
    <source>
        <dbReference type="EMBL" id="TFK22754.1"/>
    </source>
</evidence>
<sequence>MPSFLVVQPPSMGNHRSDVPSSSSSYASSASSIFKFDEISPALSVMSDATPPLTPIPSSDTKVHFSAGTEDKQPLLDDGDAADESLSYEVFDPDIMSVLPVLFTTEFEHDPVTVLNALARELQGDKSSKTMQILNALRTVEPLRVWRERYQRKLGLRPDMTENVMETARCLETQPNVTVDSLFGVVAHDYDWLYDVDMTPLVPPAEFARLDPSALDEAASLFGFTNDDTSPETVPTPYLIPMPGDDSPPPLFLSSTDLPQNPSKRIPSASEEPPQSQMFSFPPSNNLTSMPMFAVTKPTTPTSYMRDVIANAPNAGNSSVASSVGPQRTQRHRVSRYHSYQGKESPRTHSATPPNMRTSVSVPVAKRDQPQKYRMMPGMQLLASLSESYQPMQIDNMQPHVSTSDEHAFVNPTNFNLNVDDAFSLEALANMESKLMASASLLDLAIKALLPETTAPESISGRDMSTEPASRSTTPRLEAVRSASKIVPTTPPAKLSRMPYTTAPRPKVKAWSTNPLLHSPLRRSTVFGGGMLDVSETGSPRRVFPVNLASPGLSPSPSIRSLQMRPAASMPSNLDQAQQVPHLPSVSSYDQEPSMTSAATLDGLFAEIHDVLQDVKVIRRNRFDPQLKPEPTAMTIETIRSYRPGSFPSPRPISTSIDRPRSSSWTHGHLTGRERQSVSNGKLYPEYFNLQISNNAVPSTTLSSGKPAMTAPVKQPHYISGISIGRTDMLPQAEQRRSNVHFIPALNLLGITDPQFQGAPRQSADQHAARDELDDAGSESNASSVSPPRESDCRHRFFSTGCHRNSCCCRNDSTLTNLNYVELQCNPSSSSRIRMAEDQIDNVSNSSGSVKHSFSPDHSMFTNGLGEMHHSDVRHLHTIPEDIWEERLTRSRSLPAIYDAASHQAQLSTALSDKSNLKHPNPRPTNLGSLNEPDTSGYNEVNRSSRHRRRRKTSFSAFLSRIQSLFSLTKPLKQPALHV</sequence>
<reference evidence="2 3" key="1">
    <citation type="journal article" date="2019" name="Nat. Ecol. Evol.">
        <title>Megaphylogeny resolves global patterns of mushroom evolution.</title>
        <authorList>
            <person name="Varga T."/>
            <person name="Krizsan K."/>
            <person name="Foldi C."/>
            <person name="Dima B."/>
            <person name="Sanchez-Garcia M."/>
            <person name="Sanchez-Ramirez S."/>
            <person name="Szollosi G.J."/>
            <person name="Szarkandi J.G."/>
            <person name="Papp V."/>
            <person name="Albert L."/>
            <person name="Andreopoulos W."/>
            <person name="Angelini C."/>
            <person name="Antonin V."/>
            <person name="Barry K.W."/>
            <person name="Bougher N.L."/>
            <person name="Buchanan P."/>
            <person name="Buyck B."/>
            <person name="Bense V."/>
            <person name="Catcheside P."/>
            <person name="Chovatia M."/>
            <person name="Cooper J."/>
            <person name="Damon W."/>
            <person name="Desjardin D."/>
            <person name="Finy P."/>
            <person name="Geml J."/>
            <person name="Haridas S."/>
            <person name="Hughes K."/>
            <person name="Justo A."/>
            <person name="Karasinski D."/>
            <person name="Kautmanova I."/>
            <person name="Kiss B."/>
            <person name="Kocsube S."/>
            <person name="Kotiranta H."/>
            <person name="LaButti K.M."/>
            <person name="Lechner B.E."/>
            <person name="Liimatainen K."/>
            <person name="Lipzen A."/>
            <person name="Lukacs Z."/>
            <person name="Mihaltcheva S."/>
            <person name="Morgado L.N."/>
            <person name="Niskanen T."/>
            <person name="Noordeloos M.E."/>
            <person name="Ohm R.A."/>
            <person name="Ortiz-Santana B."/>
            <person name="Ovrebo C."/>
            <person name="Racz N."/>
            <person name="Riley R."/>
            <person name="Savchenko A."/>
            <person name="Shiryaev A."/>
            <person name="Soop K."/>
            <person name="Spirin V."/>
            <person name="Szebenyi C."/>
            <person name="Tomsovsky M."/>
            <person name="Tulloss R.E."/>
            <person name="Uehling J."/>
            <person name="Grigoriev I.V."/>
            <person name="Vagvolgyi C."/>
            <person name="Papp T."/>
            <person name="Martin F.M."/>
            <person name="Miettinen O."/>
            <person name="Hibbett D.S."/>
            <person name="Nagy L.G."/>
        </authorList>
    </citation>
    <scope>NUCLEOTIDE SEQUENCE [LARGE SCALE GENOMIC DNA]</scope>
    <source>
        <strain evidence="2 3">CBS 121175</strain>
    </source>
</reference>
<feature type="region of interest" description="Disordered" evidence="1">
    <location>
        <begin position="223"/>
        <end position="278"/>
    </location>
</feature>
<gene>
    <name evidence="2" type="ORF">FA15DRAFT_757761</name>
</gene>
<feature type="compositionally biased region" description="Polar residues" evidence="1">
    <location>
        <begin position="253"/>
        <end position="263"/>
    </location>
</feature>
<evidence type="ECO:0000256" key="1">
    <source>
        <dbReference type="SAM" id="MobiDB-lite"/>
    </source>
</evidence>
<proteinExistence type="predicted"/>
<feature type="compositionally biased region" description="Polar residues" evidence="1">
    <location>
        <begin position="924"/>
        <end position="942"/>
    </location>
</feature>
<feature type="region of interest" description="Disordered" evidence="1">
    <location>
        <begin position="456"/>
        <end position="507"/>
    </location>
</feature>
<organism evidence="2 3">
    <name type="scientific">Coprinopsis marcescibilis</name>
    <name type="common">Agaric fungus</name>
    <name type="synonym">Psathyrella marcescibilis</name>
    <dbReference type="NCBI Taxonomy" id="230819"/>
    <lineage>
        <taxon>Eukaryota</taxon>
        <taxon>Fungi</taxon>
        <taxon>Dikarya</taxon>
        <taxon>Basidiomycota</taxon>
        <taxon>Agaricomycotina</taxon>
        <taxon>Agaricomycetes</taxon>
        <taxon>Agaricomycetidae</taxon>
        <taxon>Agaricales</taxon>
        <taxon>Agaricineae</taxon>
        <taxon>Psathyrellaceae</taxon>
        <taxon>Coprinopsis</taxon>
    </lineage>
</organism>
<feature type="region of interest" description="Disordered" evidence="1">
    <location>
        <begin position="911"/>
        <end position="952"/>
    </location>
</feature>
<accession>A0A5C3KQT3</accession>
<protein>
    <submittedName>
        <fullName evidence="2">Uncharacterized protein</fullName>
    </submittedName>
</protein>
<name>A0A5C3KQT3_COPMA</name>
<feature type="region of interest" description="Disordered" evidence="1">
    <location>
        <begin position="754"/>
        <end position="792"/>
    </location>
</feature>
<keyword evidence="3" id="KW-1185">Reference proteome</keyword>
<feature type="compositionally biased region" description="Polar residues" evidence="1">
    <location>
        <begin position="348"/>
        <end position="358"/>
    </location>
</feature>
<feature type="compositionally biased region" description="Polar residues" evidence="1">
    <location>
        <begin position="652"/>
        <end position="666"/>
    </location>
</feature>
<feature type="region of interest" description="Disordered" evidence="1">
    <location>
        <begin position="1"/>
        <end position="27"/>
    </location>
</feature>
<dbReference type="OrthoDB" id="10690396at2759"/>
<dbReference type="EMBL" id="ML210233">
    <property type="protein sequence ID" value="TFK22754.1"/>
    <property type="molecule type" value="Genomic_DNA"/>
</dbReference>
<dbReference type="Proteomes" id="UP000307440">
    <property type="component" value="Unassembled WGS sequence"/>
</dbReference>
<feature type="compositionally biased region" description="Polar residues" evidence="1">
    <location>
        <begin position="314"/>
        <end position="328"/>
    </location>
</feature>